<sequence length="124" mass="13756">MALPLSCLENWKWVIPLHEVMFRGSREPLSNSRVDIKGEGFGGTRAARSESHADMLTGRLRERLVSRVPAIEAEQLRLSTDRLGRLTGSQTLVPVAAPTRAVLGVRRNIASGTRPLAERRFGRL</sequence>
<reference evidence="1 2" key="1">
    <citation type="submission" date="2017-04" db="EMBL/GenBank/DDBJ databases">
        <title>Draft genome sequence of Marssonina coronaria NL1: causal agent of apple blotch.</title>
        <authorList>
            <person name="Cheng Q."/>
        </authorList>
    </citation>
    <scope>NUCLEOTIDE SEQUENCE [LARGE SCALE GENOMIC DNA]</scope>
    <source>
        <strain evidence="1 2">NL1</strain>
    </source>
</reference>
<dbReference type="EMBL" id="MZNU01000291">
    <property type="protein sequence ID" value="OWP01115.1"/>
    <property type="molecule type" value="Genomic_DNA"/>
</dbReference>
<dbReference type="InParanoid" id="A0A218Z1G6"/>
<proteinExistence type="predicted"/>
<gene>
    <name evidence="1" type="ORF">B2J93_6565</name>
</gene>
<dbReference type="AlphaFoldDB" id="A0A218Z1G6"/>
<dbReference type="Proteomes" id="UP000242519">
    <property type="component" value="Unassembled WGS sequence"/>
</dbReference>
<name>A0A218Z1G6_9HELO</name>
<keyword evidence="2" id="KW-1185">Reference proteome</keyword>
<evidence type="ECO:0000313" key="1">
    <source>
        <dbReference type="EMBL" id="OWP01115.1"/>
    </source>
</evidence>
<evidence type="ECO:0000313" key="2">
    <source>
        <dbReference type="Proteomes" id="UP000242519"/>
    </source>
</evidence>
<protein>
    <submittedName>
        <fullName evidence="1">Uncharacterized protein</fullName>
    </submittedName>
</protein>
<comment type="caution">
    <text evidence="1">The sequence shown here is derived from an EMBL/GenBank/DDBJ whole genome shotgun (WGS) entry which is preliminary data.</text>
</comment>
<accession>A0A218Z1G6</accession>
<organism evidence="1 2">
    <name type="scientific">Diplocarpon coronariae</name>
    <dbReference type="NCBI Taxonomy" id="2795749"/>
    <lineage>
        <taxon>Eukaryota</taxon>
        <taxon>Fungi</taxon>
        <taxon>Dikarya</taxon>
        <taxon>Ascomycota</taxon>
        <taxon>Pezizomycotina</taxon>
        <taxon>Leotiomycetes</taxon>
        <taxon>Helotiales</taxon>
        <taxon>Drepanopezizaceae</taxon>
        <taxon>Diplocarpon</taxon>
    </lineage>
</organism>